<evidence type="ECO:0000256" key="2">
    <source>
        <dbReference type="SAM" id="SignalP"/>
    </source>
</evidence>
<evidence type="ECO:0000313" key="5">
    <source>
        <dbReference type="Proteomes" id="UP001295423"/>
    </source>
</evidence>
<proteinExistence type="inferred from homology"/>
<protein>
    <recommendedName>
        <fullName evidence="3">Malonyl-CoA:ACP transacylase (MAT) domain-containing protein</fullName>
    </recommendedName>
</protein>
<dbReference type="Proteomes" id="UP001295423">
    <property type="component" value="Unassembled WGS sequence"/>
</dbReference>
<organism evidence="4 5">
    <name type="scientific">Cylindrotheca closterium</name>
    <dbReference type="NCBI Taxonomy" id="2856"/>
    <lineage>
        <taxon>Eukaryota</taxon>
        <taxon>Sar</taxon>
        <taxon>Stramenopiles</taxon>
        <taxon>Ochrophyta</taxon>
        <taxon>Bacillariophyta</taxon>
        <taxon>Bacillariophyceae</taxon>
        <taxon>Bacillariophycidae</taxon>
        <taxon>Bacillariales</taxon>
        <taxon>Bacillariaceae</taxon>
        <taxon>Cylindrotheca</taxon>
    </lineage>
</organism>
<evidence type="ECO:0000256" key="1">
    <source>
        <dbReference type="ARBA" id="ARBA00008217"/>
    </source>
</evidence>
<dbReference type="SMART" id="SM00827">
    <property type="entry name" value="PKS_AT"/>
    <property type="match status" value="1"/>
</dbReference>
<evidence type="ECO:0000259" key="3">
    <source>
        <dbReference type="SMART" id="SM00827"/>
    </source>
</evidence>
<dbReference type="InterPro" id="IPR001227">
    <property type="entry name" value="Ac_transferase_dom_sf"/>
</dbReference>
<dbReference type="Gene3D" id="3.40.366.10">
    <property type="entry name" value="Malonyl-Coenzyme A Acyl Carrier Protein, domain 2"/>
    <property type="match status" value="1"/>
</dbReference>
<dbReference type="Pfam" id="PF00698">
    <property type="entry name" value="Acyl_transf_1"/>
    <property type="match status" value="1"/>
</dbReference>
<dbReference type="SUPFAM" id="SSF52151">
    <property type="entry name" value="FabD/lysophospholipase-like"/>
    <property type="match status" value="1"/>
</dbReference>
<dbReference type="NCBIfam" id="TIGR00128">
    <property type="entry name" value="fabD"/>
    <property type="match status" value="1"/>
</dbReference>
<dbReference type="SUPFAM" id="SSF55048">
    <property type="entry name" value="Probable ACP-binding domain of malonyl-CoA ACP transacylase"/>
    <property type="match status" value="1"/>
</dbReference>
<dbReference type="EMBL" id="CAKOGP040001112">
    <property type="protein sequence ID" value="CAJ1942986.1"/>
    <property type="molecule type" value="Genomic_DNA"/>
</dbReference>
<sequence length="351" mass="37194">MARLLLSSIMLLSVSRFSSAFAPATRRFSRNAMSLAASDSDFDDFSSKVAFMFPGQGAQFVGMCSEVCKDVPEAKALFDEASEILGYDLLEVCTEGPKEKLDSTVISQPAIFVASMAAVEKLKSEKGQEALDEATCAMGLSLGEYSALCFSGAISFADGVKITKARGEAMQAASDAVDTGMVSIIGLDSDTVKEVCKAASEKSGEKIQIANYLCKGNYAVSGASKACDVVAEIAKPDFKARMTVKLAVAGAFHTDFMAPAVAALEEVLADVEIKKPSIPVISNVDAKPHSDPDTIKKLLATQVTSPVLWENTMDLILGKDFEKACELGPGKVTSGILKRFSKKAECTNVEV</sequence>
<dbReference type="PANTHER" id="PTHR47170:SF2">
    <property type="entry name" value="MALONYL-COA:ACP TRANSACYLASE (MAT) DOMAIN-CONTAINING PROTEIN"/>
    <property type="match status" value="1"/>
</dbReference>
<dbReference type="Gene3D" id="3.30.70.250">
    <property type="entry name" value="Malonyl-CoA ACP transacylase, ACP-binding"/>
    <property type="match status" value="1"/>
</dbReference>
<dbReference type="InterPro" id="IPR014043">
    <property type="entry name" value="Acyl_transferase_dom"/>
</dbReference>
<dbReference type="InterPro" id="IPR016036">
    <property type="entry name" value="Malonyl_transacylase_ACP-bd"/>
</dbReference>
<dbReference type="InterPro" id="IPR016035">
    <property type="entry name" value="Acyl_Trfase/lysoPLipase"/>
</dbReference>
<name>A0AAD2CQS4_9STRA</name>
<dbReference type="PIRSF" id="PIRSF000446">
    <property type="entry name" value="Mct"/>
    <property type="match status" value="1"/>
</dbReference>
<dbReference type="InterPro" id="IPR024925">
    <property type="entry name" value="Malonyl_CoA-ACP_transAc"/>
</dbReference>
<accession>A0AAD2CQS4</accession>
<dbReference type="InterPro" id="IPR004410">
    <property type="entry name" value="Malonyl_CoA-ACP_transAc_FabD"/>
</dbReference>
<gene>
    <name evidence="4" type="ORF">CYCCA115_LOCUS8220</name>
</gene>
<feature type="chain" id="PRO_5042002726" description="Malonyl-CoA:ACP transacylase (MAT) domain-containing protein" evidence="2">
    <location>
        <begin position="21"/>
        <end position="351"/>
    </location>
</feature>
<feature type="domain" description="Malonyl-CoA:ACP transacylase (MAT)" evidence="3">
    <location>
        <begin position="52"/>
        <end position="348"/>
    </location>
</feature>
<dbReference type="PANTHER" id="PTHR47170">
    <property type="entry name" value="MALONYL-COA ACP TRANSACYLASE, ACP-BINDING"/>
    <property type="match status" value="1"/>
</dbReference>
<evidence type="ECO:0000313" key="4">
    <source>
        <dbReference type="EMBL" id="CAJ1942986.1"/>
    </source>
</evidence>
<comment type="similarity">
    <text evidence="1">Belongs to the FabD family.</text>
</comment>
<keyword evidence="2" id="KW-0732">Signal</keyword>
<dbReference type="AlphaFoldDB" id="A0AAD2CQS4"/>
<reference evidence="4" key="1">
    <citation type="submission" date="2023-08" db="EMBL/GenBank/DDBJ databases">
        <authorList>
            <person name="Audoor S."/>
            <person name="Bilcke G."/>
        </authorList>
    </citation>
    <scope>NUCLEOTIDE SEQUENCE</scope>
</reference>
<dbReference type="GO" id="GO:0004314">
    <property type="term" value="F:[acyl-carrier-protein] S-malonyltransferase activity"/>
    <property type="evidence" value="ECO:0007669"/>
    <property type="project" value="InterPro"/>
</dbReference>
<keyword evidence="5" id="KW-1185">Reference proteome</keyword>
<dbReference type="InterPro" id="IPR052760">
    <property type="entry name" value="Mitochondrial_malonyltrans"/>
</dbReference>
<comment type="caution">
    <text evidence="4">The sequence shown here is derived from an EMBL/GenBank/DDBJ whole genome shotgun (WGS) entry which is preliminary data.</text>
</comment>
<feature type="signal peptide" evidence="2">
    <location>
        <begin position="1"/>
        <end position="20"/>
    </location>
</feature>